<dbReference type="Gene3D" id="1.20.1280.170">
    <property type="entry name" value="Exocyst complex component Exo70"/>
    <property type="match status" value="2"/>
</dbReference>
<dbReference type="GO" id="GO:0000145">
    <property type="term" value="C:exocyst"/>
    <property type="evidence" value="ECO:0007669"/>
    <property type="project" value="InterPro"/>
</dbReference>
<evidence type="ECO:0000259" key="6">
    <source>
        <dbReference type="Pfam" id="PF03081"/>
    </source>
</evidence>
<reference evidence="7 8" key="1">
    <citation type="submission" date="2024-03" db="EMBL/GenBank/DDBJ databases">
        <title>The genome assembly and annotation of the cricket Gryllus longicercus Weissman &amp; Gray.</title>
        <authorList>
            <person name="Szrajer S."/>
            <person name="Gray D."/>
            <person name="Ylla G."/>
        </authorList>
    </citation>
    <scope>NUCLEOTIDE SEQUENCE [LARGE SCALE GENOMIC DNA]</scope>
    <source>
        <strain evidence="7">DAG 2021-001</strain>
        <tissue evidence="7">Whole body minus gut</tissue>
    </source>
</reference>
<dbReference type="SUPFAM" id="SSF74788">
    <property type="entry name" value="Cullin repeat-like"/>
    <property type="match status" value="1"/>
</dbReference>
<dbReference type="InterPro" id="IPR016159">
    <property type="entry name" value="Cullin_repeat-like_dom_sf"/>
</dbReference>
<evidence type="ECO:0000256" key="1">
    <source>
        <dbReference type="ARBA" id="ARBA00006756"/>
    </source>
</evidence>
<dbReference type="AlphaFoldDB" id="A0AAN9VPG7"/>
<feature type="domain" description="Exocyst complex subunit Exo70 C-terminal" evidence="6">
    <location>
        <begin position="328"/>
        <end position="699"/>
    </location>
</feature>
<organism evidence="7 8">
    <name type="scientific">Gryllus longicercus</name>
    <dbReference type="NCBI Taxonomy" id="2509291"/>
    <lineage>
        <taxon>Eukaryota</taxon>
        <taxon>Metazoa</taxon>
        <taxon>Ecdysozoa</taxon>
        <taxon>Arthropoda</taxon>
        <taxon>Hexapoda</taxon>
        <taxon>Insecta</taxon>
        <taxon>Pterygota</taxon>
        <taxon>Neoptera</taxon>
        <taxon>Polyneoptera</taxon>
        <taxon>Orthoptera</taxon>
        <taxon>Ensifera</taxon>
        <taxon>Gryllidea</taxon>
        <taxon>Grylloidea</taxon>
        <taxon>Gryllidae</taxon>
        <taxon>Gryllinae</taxon>
        <taxon>Gryllus</taxon>
    </lineage>
</organism>
<evidence type="ECO:0000313" key="7">
    <source>
        <dbReference type="EMBL" id="KAK7861729.1"/>
    </source>
</evidence>
<dbReference type="InterPro" id="IPR046364">
    <property type="entry name" value="Exo70_C"/>
</dbReference>
<dbReference type="PANTHER" id="PTHR12542">
    <property type="entry name" value="EXOCYST COMPLEX PROTEIN EXO70"/>
    <property type="match status" value="1"/>
</dbReference>
<protein>
    <recommendedName>
        <fullName evidence="4 5">Exocyst complex component 7</fullName>
    </recommendedName>
    <alternativeName>
        <fullName evidence="5">Exocyst complex component Exo70</fullName>
    </alternativeName>
</protein>
<evidence type="ECO:0000256" key="3">
    <source>
        <dbReference type="ARBA" id="ARBA00022483"/>
    </source>
</evidence>
<name>A0AAN9VPG7_9ORTH</name>
<comment type="caution">
    <text evidence="7">The sequence shown here is derived from an EMBL/GenBank/DDBJ whole genome shotgun (WGS) entry which is preliminary data.</text>
</comment>
<dbReference type="Pfam" id="PF20669">
    <property type="entry name" value="Exo70_N"/>
    <property type="match status" value="1"/>
</dbReference>
<gene>
    <name evidence="7" type="ORF">R5R35_008702</name>
</gene>
<dbReference type="PANTHER" id="PTHR12542:SF41">
    <property type="entry name" value="EXOCYST COMPLEX COMPONENT 7"/>
    <property type="match status" value="1"/>
</dbReference>
<dbReference type="EMBL" id="JAZDUA010000303">
    <property type="protein sequence ID" value="KAK7861729.1"/>
    <property type="molecule type" value="Genomic_DNA"/>
</dbReference>
<sequence length="706" mass="81362">MYDPSEKRIDIENKLEREMKNLKILKEKVTRCNHLTKGMKKILSSSDNRLAHLEETILPIYKQTGSLQNQYRNLKHTLKVLDHVIVFYDTSKQMEPIIRAGPSININGESRLQNFLQAMEKLQSAMEYFRTHNADSAEYCKAKSLYNLGADALNKEFKELLNHNSEPVPLLTLLDIVSPTEETERKSESISLSQIPEHIYIELQNIAAWLKENYSNEYVEVYVSIRGNILFKSIQHLKEHYQSSSGSSVHSNVSVHSPVLRMKFRHESSSSGSSKLIHYLFEKKTKKMLLRSSSSTEHLYFTSSNRRSGILAEDVVDEQEMVNYLMCFTALQKMMQNEKLQMSGIIPLNAQSNAFESLVENALNLVVQDGESIATRAKKCISHHEFSTLLIVFPILKQLQLMLPEYKETVKECSEDVISKFSATYDILHSIAAKALDDFVESLHSDSNTRLPQDGTVHELTSNTLVFLEQLFDFADMIGGILAQKFEYNNALTIALISQLVAGYGERDKNKIILGMYIQKVLNELHQTLCNKSKLYSDIYLQTIFRLNNTHQILKSIKQSGLLDFVLLSRPDFETYYLKMINDDKETYTHSWKKILENIWPLDVLPGANAGVSKLKDKDRAVIKEKFASFNKYMEEIVKLQHGYYIADEELRNNMKEDNKNLLLPKYKEFYEKYTSLSFTKNPKKYIKYTPEQVSSLIDQLFDVAA</sequence>
<keyword evidence="2 5" id="KW-0813">Transport</keyword>
<dbReference type="InterPro" id="IPR004140">
    <property type="entry name" value="Exo70"/>
</dbReference>
<dbReference type="Pfam" id="PF03081">
    <property type="entry name" value="Exo70_C"/>
    <property type="match status" value="1"/>
</dbReference>
<keyword evidence="5" id="KW-0653">Protein transport</keyword>
<keyword evidence="8" id="KW-1185">Reference proteome</keyword>
<comment type="function">
    <text evidence="5">Component of the exocyst complex involved in the docking of exocytic vesicles with fusion sites on the plasma membrane.</text>
</comment>
<comment type="similarity">
    <text evidence="1 5">Belongs to the EXO70 family.</text>
</comment>
<evidence type="ECO:0000313" key="8">
    <source>
        <dbReference type="Proteomes" id="UP001378592"/>
    </source>
</evidence>
<evidence type="ECO:0000256" key="5">
    <source>
        <dbReference type="RuleBase" id="RU365026"/>
    </source>
</evidence>
<dbReference type="Proteomes" id="UP001378592">
    <property type="component" value="Unassembled WGS sequence"/>
</dbReference>
<proteinExistence type="inferred from homology"/>
<accession>A0AAN9VPG7</accession>
<dbReference type="GO" id="GO:0015031">
    <property type="term" value="P:protein transport"/>
    <property type="evidence" value="ECO:0007669"/>
    <property type="project" value="UniProtKB-KW"/>
</dbReference>
<evidence type="ECO:0000256" key="2">
    <source>
        <dbReference type="ARBA" id="ARBA00022448"/>
    </source>
</evidence>
<keyword evidence="3 5" id="KW-0268">Exocytosis</keyword>
<evidence type="ECO:0000256" key="4">
    <source>
        <dbReference type="ARBA" id="ARBA00026169"/>
    </source>
</evidence>
<dbReference type="GO" id="GO:0006887">
    <property type="term" value="P:exocytosis"/>
    <property type="evidence" value="ECO:0007669"/>
    <property type="project" value="UniProtKB-KW"/>
</dbReference>
<dbReference type="GO" id="GO:0005546">
    <property type="term" value="F:phosphatidylinositol-4,5-bisphosphate binding"/>
    <property type="evidence" value="ECO:0007669"/>
    <property type="project" value="InterPro"/>
</dbReference>